<dbReference type="EMBL" id="BSDY01000004">
    <property type="protein sequence ID" value="GLI55540.1"/>
    <property type="molecule type" value="Genomic_DNA"/>
</dbReference>
<sequence length="126" mass="13674">MAENNLRPLNDKELDGILETILPLLAALNAEGYCLGEVEGEDGSTTHVFGSIAEVTKADTAPTPVLPLSEALEIVQKISSSKSFERTAFDKIGNMIVRLFISVGGLEEDVAKKVKEEIKLRESMIN</sequence>
<name>A0A9W6GJY9_9FUSO</name>
<dbReference type="Proteomes" id="UP001144471">
    <property type="component" value="Unassembled WGS sequence"/>
</dbReference>
<dbReference type="AlphaFoldDB" id="A0A9W6GJY9"/>
<accession>A0A9W6GJY9</accession>
<proteinExistence type="predicted"/>
<comment type="caution">
    <text evidence="1">The sequence shown here is derived from an EMBL/GenBank/DDBJ whole genome shotgun (WGS) entry which is preliminary data.</text>
</comment>
<evidence type="ECO:0000313" key="2">
    <source>
        <dbReference type="Proteomes" id="UP001144471"/>
    </source>
</evidence>
<gene>
    <name evidence="1" type="ORF">PM10SUCC1_10540</name>
</gene>
<reference evidence="1" key="1">
    <citation type="submission" date="2022-12" db="EMBL/GenBank/DDBJ databases">
        <title>Reference genome sequencing for broad-spectrum identification of bacterial and archaeal isolates by mass spectrometry.</title>
        <authorList>
            <person name="Sekiguchi Y."/>
            <person name="Tourlousse D.M."/>
        </authorList>
    </citation>
    <scope>NUCLEOTIDE SEQUENCE</scope>
    <source>
        <strain evidence="1">10succ1</strain>
    </source>
</reference>
<keyword evidence="2" id="KW-1185">Reference proteome</keyword>
<evidence type="ECO:0000313" key="1">
    <source>
        <dbReference type="EMBL" id="GLI55540.1"/>
    </source>
</evidence>
<organism evidence="1 2">
    <name type="scientific">Propionigenium maris DSM 9537</name>
    <dbReference type="NCBI Taxonomy" id="1123000"/>
    <lineage>
        <taxon>Bacteria</taxon>
        <taxon>Fusobacteriati</taxon>
        <taxon>Fusobacteriota</taxon>
        <taxon>Fusobacteriia</taxon>
        <taxon>Fusobacteriales</taxon>
        <taxon>Fusobacteriaceae</taxon>
        <taxon>Propionigenium</taxon>
    </lineage>
</organism>
<dbReference type="RefSeq" id="WP_281834087.1">
    <property type="nucleotide sequence ID" value="NZ_BSDY01000004.1"/>
</dbReference>
<protein>
    <submittedName>
        <fullName evidence="1">Uncharacterized protein</fullName>
    </submittedName>
</protein>